<evidence type="ECO:0000313" key="2">
    <source>
        <dbReference type="EMBL" id="MFD0852477.1"/>
    </source>
</evidence>
<feature type="non-terminal residue" evidence="2">
    <location>
        <position position="1"/>
    </location>
</feature>
<organism evidence="2 3">
    <name type="scientific">Actinomadura adrarensis</name>
    <dbReference type="NCBI Taxonomy" id="1819600"/>
    <lineage>
        <taxon>Bacteria</taxon>
        <taxon>Bacillati</taxon>
        <taxon>Actinomycetota</taxon>
        <taxon>Actinomycetes</taxon>
        <taxon>Streptosporangiales</taxon>
        <taxon>Thermomonosporaceae</taxon>
        <taxon>Actinomadura</taxon>
    </lineage>
</organism>
<dbReference type="Proteomes" id="UP001597083">
    <property type="component" value="Unassembled WGS sequence"/>
</dbReference>
<keyword evidence="3" id="KW-1185">Reference proteome</keyword>
<comment type="caution">
    <text evidence="2">The sequence shown here is derived from an EMBL/GenBank/DDBJ whole genome shotgun (WGS) entry which is preliminary data.</text>
</comment>
<proteinExistence type="predicted"/>
<evidence type="ECO:0000313" key="3">
    <source>
        <dbReference type="Proteomes" id="UP001597083"/>
    </source>
</evidence>
<reference evidence="3" key="1">
    <citation type="journal article" date="2019" name="Int. J. Syst. Evol. Microbiol.">
        <title>The Global Catalogue of Microorganisms (GCM) 10K type strain sequencing project: providing services to taxonomists for standard genome sequencing and annotation.</title>
        <authorList>
            <consortium name="The Broad Institute Genomics Platform"/>
            <consortium name="The Broad Institute Genome Sequencing Center for Infectious Disease"/>
            <person name="Wu L."/>
            <person name="Ma J."/>
        </authorList>
    </citation>
    <scope>NUCLEOTIDE SEQUENCE [LARGE SCALE GENOMIC DNA]</scope>
    <source>
        <strain evidence="3">JCM 31696</strain>
    </source>
</reference>
<protein>
    <submittedName>
        <fullName evidence="2">Uncharacterized protein</fullName>
    </submittedName>
</protein>
<sequence>RAGEFRMTRPDDLLERVAHFDAEYTRVIVPDGVDVAPPRKPRKKKDEPDDPALWTSAPAAPSGPVDEP</sequence>
<gene>
    <name evidence="2" type="ORF">ACFQ07_09600</name>
</gene>
<feature type="region of interest" description="Disordered" evidence="1">
    <location>
        <begin position="31"/>
        <end position="68"/>
    </location>
</feature>
<name>A0ABW3CEW7_9ACTN</name>
<dbReference type="EMBL" id="JBHTIR010001381">
    <property type="protein sequence ID" value="MFD0852477.1"/>
    <property type="molecule type" value="Genomic_DNA"/>
</dbReference>
<evidence type="ECO:0000256" key="1">
    <source>
        <dbReference type="SAM" id="MobiDB-lite"/>
    </source>
</evidence>
<accession>A0ABW3CEW7</accession>